<dbReference type="AlphaFoldDB" id="A0A291W2L2"/>
<accession>A0A291W2L2</accession>
<dbReference type="EMBL" id="CP023976">
    <property type="protein sequence ID" value="ATM24530.1"/>
    <property type="molecule type" value="Genomic_DNA"/>
</dbReference>
<dbReference type="Proteomes" id="UP000195880">
    <property type="component" value="Plasmid pMDJK44.1"/>
</dbReference>
<keyword evidence="2" id="KW-1185">Reference proteome</keyword>
<protein>
    <submittedName>
        <fullName evidence="1">Uncharacterized protein</fullName>
    </submittedName>
</protein>
<evidence type="ECO:0000313" key="2">
    <source>
        <dbReference type="Proteomes" id="UP000195880"/>
    </source>
</evidence>
<reference evidence="1 2" key="1">
    <citation type="submission" date="2017-10" db="EMBL/GenBank/DDBJ databases">
        <title>Streptomyces alboflavus Genome sequencing and assembly.</title>
        <authorList>
            <person name="Wang Y."/>
            <person name="Du B."/>
            <person name="Ding Y."/>
            <person name="Liu H."/>
            <person name="Hou Q."/>
            <person name="Liu K."/>
            <person name="Wang C."/>
            <person name="Yao L."/>
        </authorList>
    </citation>
    <scope>NUCLEOTIDE SEQUENCE [LARGE SCALE GENOMIC DNA]</scope>
    <source>
        <strain evidence="1 2">MDJK44</strain>
        <plasmid evidence="2">Plasmid pmdjk44.1</plasmid>
    </source>
</reference>
<keyword evidence="1" id="KW-0614">Plasmid</keyword>
<organism evidence="1 2">
    <name type="scientific">Streptomyces alboflavus</name>
    <dbReference type="NCBI Taxonomy" id="67267"/>
    <lineage>
        <taxon>Bacteria</taxon>
        <taxon>Bacillati</taxon>
        <taxon>Actinomycetota</taxon>
        <taxon>Actinomycetes</taxon>
        <taxon>Kitasatosporales</taxon>
        <taxon>Streptomycetaceae</taxon>
        <taxon>Streptomyces</taxon>
    </lineage>
</organism>
<gene>
    <name evidence="1" type="ORF">SMD44_p10031</name>
</gene>
<geneLocation type="plasmid" evidence="2">
    <name>pmdjk44.1</name>
</geneLocation>
<evidence type="ECO:0000313" key="1">
    <source>
        <dbReference type="EMBL" id="ATM24530.1"/>
    </source>
</evidence>
<proteinExistence type="predicted"/>
<name>A0A291W2L2_9ACTN</name>
<dbReference type="KEGG" id="salf:SMD44_p10031"/>
<sequence length="157" mass="16500">MSTVIHCTGAASERAVRPTEDDVPCARPGPPIGPLGRVVRVPQDPDADEAYRALLPHAHLRELLPDFLCFLVPIAIHELSSASAEHLAALRTELIEDIAAHGDDLMFGGRDQKSARVALVKALAILATAEGGVTILGVHACTEEHEGCPGSFPTGSS</sequence>